<dbReference type="VEuPathDB" id="FungiDB:BCV72DRAFT_252086"/>
<dbReference type="AlphaFoldDB" id="A0A1X0RZN1"/>
<dbReference type="InterPro" id="IPR011022">
    <property type="entry name" value="Arrestin_C-like"/>
</dbReference>
<evidence type="ECO:0000259" key="1">
    <source>
        <dbReference type="Pfam" id="PF02752"/>
    </source>
</evidence>
<proteinExistence type="predicted"/>
<reference evidence="2 3" key="1">
    <citation type="journal article" date="2016" name="Proc. Natl. Acad. Sci. U.S.A.">
        <title>Lipid metabolic changes in an early divergent fungus govern the establishment of a mutualistic symbiosis with endobacteria.</title>
        <authorList>
            <person name="Lastovetsky O.A."/>
            <person name="Gaspar M.L."/>
            <person name="Mondo S.J."/>
            <person name="LaButti K.M."/>
            <person name="Sandor L."/>
            <person name="Grigoriev I.V."/>
            <person name="Henry S.A."/>
            <person name="Pawlowska T.E."/>
        </authorList>
    </citation>
    <scope>NUCLEOTIDE SEQUENCE [LARGE SCALE GENOMIC DNA]</scope>
    <source>
        <strain evidence="2 3">ATCC 11559</strain>
    </source>
</reference>
<sequence length="355" mass="41010">MWPLTKPNNIEIELLESVVYIGPHTRTNPIIRGVVRVSNNRTSHIHILNILFVCNIKTKYCYNNKFSCDKKSITGDRLTLFCSHRKPLVVNSDSATQLSFEMLLPSEIPETINCPQIHVNHHVILDVEYYYNQRKLYQQIRKPVIIARLPDCRMLTGENLLEMIDSRKNESSWCQYRITIKKKAAPLGSLLPIQFEIAPLILGVKLKEIYVQLMERRTVVPDVDRVERTTQSCFFIYPAKNSPFQLPTNILESPWETTVEYQLPSKMAHSTETYQNFFVNHLLLVSLVFQVPESENSTKHTTKSISFSSSIDLLHKHTTNVTRLPTYHSLVSADETIHRHTINLDQPPPDYNAVI</sequence>
<dbReference type="EMBL" id="KV921354">
    <property type="protein sequence ID" value="ORE17467.1"/>
    <property type="molecule type" value="Genomic_DNA"/>
</dbReference>
<name>A0A1X0RZN1_RHIZD</name>
<evidence type="ECO:0000313" key="2">
    <source>
        <dbReference type="EMBL" id="ORE17467.1"/>
    </source>
</evidence>
<gene>
    <name evidence="2" type="ORF">BCV71DRAFT_235746</name>
</gene>
<accession>A0A1X0RZN1</accession>
<dbReference type="OMA" id="CQYRITI"/>
<organism evidence="2 3">
    <name type="scientific">Rhizopus microsporus</name>
    <dbReference type="NCBI Taxonomy" id="58291"/>
    <lineage>
        <taxon>Eukaryota</taxon>
        <taxon>Fungi</taxon>
        <taxon>Fungi incertae sedis</taxon>
        <taxon>Mucoromycota</taxon>
        <taxon>Mucoromycotina</taxon>
        <taxon>Mucoromycetes</taxon>
        <taxon>Mucorales</taxon>
        <taxon>Mucorineae</taxon>
        <taxon>Rhizopodaceae</taxon>
        <taxon>Rhizopus</taxon>
    </lineage>
</organism>
<dbReference type="Proteomes" id="UP000242381">
    <property type="component" value="Unassembled WGS sequence"/>
</dbReference>
<dbReference type="Pfam" id="PF02752">
    <property type="entry name" value="Arrestin_C"/>
    <property type="match status" value="1"/>
</dbReference>
<protein>
    <recommendedName>
        <fullName evidence="1">Arrestin C-terminal-like domain-containing protein</fullName>
    </recommendedName>
</protein>
<evidence type="ECO:0000313" key="3">
    <source>
        <dbReference type="Proteomes" id="UP000242381"/>
    </source>
</evidence>
<feature type="domain" description="Arrestin C-terminal-like" evidence="1">
    <location>
        <begin position="174"/>
        <end position="298"/>
    </location>
</feature>